<evidence type="ECO:0000256" key="2">
    <source>
        <dbReference type="ARBA" id="ARBA00022527"/>
    </source>
</evidence>
<feature type="domain" description="Protein kinase" evidence="10">
    <location>
        <begin position="236"/>
        <end position="534"/>
    </location>
</feature>
<evidence type="ECO:0000313" key="11">
    <source>
        <dbReference type="EMBL" id="KAG2559184.1"/>
    </source>
</evidence>
<keyword evidence="3" id="KW-0808">Transferase</keyword>
<dbReference type="PROSITE" id="PS00108">
    <property type="entry name" value="PROTEIN_KINASE_ST"/>
    <property type="match status" value="1"/>
</dbReference>
<organism evidence="11 12">
    <name type="scientific">Panicum virgatum</name>
    <name type="common">Blackwell switchgrass</name>
    <dbReference type="NCBI Taxonomy" id="38727"/>
    <lineage>
        <taxon>Eukaryota</taxon>
        <taxon>Viridiplantae</taxon>
        <taxon>Streptophyta</taxon>
        <taxon>Embryophyta</taxon>
        <taxon>Tracheophyta</taxon>
        <taxon>Spermatophyta</taxon>
        <taxon>Magnoliopsida</taxon>
        <taxon>Liliopsida</taxon>
        <taxon>Poales</taxon>
        <taxon>Poaceae</taxon>
        <taxon>PACMAD clade</taxon>
        <taxon>Panicoideae</taxon>
        <taxon>Panicodae</taxon>
        <taxon>Paniceae</taxon>
        <taxon>Panicinae</taxon>
        <taxon>Panicum</taxon>
        <taxon>Panicum sect. Hiantes</taxon>
    </lineage>
</organism>
<dbReference type="Pfam" id="PF00069">
    <property type="entry name" value="Pkinase"/>
    <property type="match status" value="1"/>
</dbReference>
<dbReference type="InterPro" id="IPR008271">
    <property type="entry name" value="Ser/Thr_kinase_AS"/>
</dbReference>
<dbReference type="CDD" id="cd21037">
    <property type="entry name" value="MLKL_NTD"/>
    <property type="match status" value="1"/>
</dbReference>
<feature type="region of interest" description="Disordered" evidence="9">
    <location>
        <begin position="539"/>
        <end position="572"/>
    </location>
</feature>
<name>A0A8T0PLT9_PANVG</name>
<dbReference type="FunFam" id="1.10.510.10:FF:001023">
    <property type="entry name" value="Os07g0541700 protein"/>
    <property type="match status" value="1"/>
</dbReference>
<keyword evidence="4" id="KW-0547">Nucleotide-binding</keyword>
<evidence type="ECO:0000256" key="4">
    <source>
        <dbReference type="ARBA" id="ARBA00022741"/>
    </source>
</evidence>
<reference evidence="11" key="1">
    <citation type="submission" date="2020-05" db="EMBL/GenBank/DDBJ databases">
        <title>WGS assembly of Panicum virgatum.</title>
        <authorList>
            <person name="Lovell J.T."/>
            <person name="Jenkins J."/>
            <person name="Shu S."/>
            <person name="Juenger T.E."/>
            <person name="Schmutz J."/>
        </authorList>
    </citation>
    <scope>NUCLEOTIDE SEQUENCE</scope>
    <source>
        <strain evidence="11">AP13</strain>
    </source>
</reference>
<dbReference type="InterPro" id="IPR036537">
    <property type="entry name" value="Adaptor_Cbl_N_dom_sf"/>
</dbReference>
<keyword evidence="6" id="KW-0067">ATP-binding</keyword>
<evidence type="ECO:0000259" key="10">
    <source>
        <dbReference type="PROSITE" id="PS50011"/>
    </source>
</evidence>
<dbReference type="PROSITE" id="PS50011">
    <property type="entry name" value="PROTEIN_KINASE_DOM"/>
    <property type="match status" value="1"/>
</dbReference>
<dbReference type="Gene3D" id="1.10.510.10">
    <property type="entry name" value="Transferase(Phosphotransferase) domain 1"/>
    <property type="match status" value="1"/>
</dbReference>
<feature type="compositionally biased region" description="Low complexity" evidence="9">
    <location>
        <begin position="558"/>
        <end position="572"/>
    </location>
</feature>
<dbReference type="GO" id="GO:0004674">
    <property type="term" value="F:protein serine/threonine kinase activity"/>
    <property type="evidence" value="ECO:0007669"/>
    <property type="project" value="UniProtKB-KW"/>
</dbReference>
<dbReference type="PANTHER" id="PTHR27006:SF601">
    <property type="entry name" value="PROTEIN KINASE DOMAIN-CONTAINING PROTEIN"/>
    <property type="match status" value="1"/>
</dbReference>
<evidence type="ECO:0000256" key="7">
    <source>
        <dbReference type="ARBA" id="ARBA00047899"/>
    </source>
</evidence>
<sequence>MADPVATVEKIVKIGLKIKDAVDKARHNEEDCREISKRAQRFSAILSQLQQTGTVADSPAMAGALEDLEKTLQRALELVTAFQERSSIRRLIAAGDLSKQLRRVQDDILNKVMLASFPINAHTTVVLLTIQAGGHPLPRQQQARDPIAFTDVSNNIHSTEDARSNLNGEENIVLTGNDATFAPLVALKNFSLSELKDAINGGNIIGQGGASLQFTRGFNKSIKQYTTPSFPVYKAWWNMTRSSKQHFDHLFIIYYITFDYKLIIIGVLMDGKVVAIKAFKGSHHEGWDWEHTHGQLLLASKLQYQNIVKVLGYGHKEVETQKSSVIMRLLKHKNRSAKQSDYFWVEEYVPNGTLHTKIHESRLDWASLSQILEGVAQGIHYLHEQHVVHMDLKPNNILLDSDMNPKIIDFEVSMVLNDDETTDDRVVGTVGYMAREYMMNGIVSMKIDVFAFGVILLETVSRSMCRSKPPEGHHHTYEWAWEAWEAGLLTEELFDPSLIDGSQGMEITRWVQADRADRPTIADVLEILNGKEELPTPKKWAVKWKSDEGESDKGGSDGSVCSDGSLSPVSPR</sequence>
<evidence type="ECO:0000313" key="12">
    <source>
        <dbReference type="Proteomes" id="UP000823388"/>
    </source>
</evidence>
<evidence type="ECO:0000256" key="9">
    <source>
        <dbReference type="SAM" id="MobiDB-lite"/>
    </source>
</evidence>
<dbReference type="InterPro" id="IPR000719">
    <property type="entry name" value="Prot_kinase_dom"/>
</dbReference>
<dbReference type="EMBL" id="CM029052">
    <property type="protein sequence ID" value="KAG2559184.1"/>
    <property type="molecule type" value="Genomic_DNA"/>
</dbReference>
<accession>A0A8T0PLT9</accession>
<dbReference type="SMART" id="SM00220">
    <property type="entry name" value="S_TKc"/>
    <property type="match status" value="1"/>
</dbReference>
<dbReference type="Pfam" id="PF22215">
    <property type="entry name" value="MLKL_N"/>
    <property type="match status" value="1"/>
</dbReference>
<protein>
    <recommendedName>
        <fullName evidence="1">non-specific serine/threonine protein kinase</fullName>
        <ecNumber evidence="1">2.7.11.1</ecNumber>
    </recommendedName>
</protein>
<dbReference type="EC" id="2.7.11.1" evidence="1"/>
<feature type="compositionally biased region" description="Basic and acidic residues" evidence="9">
    <location>
        <begin position="544"/>
        <end position="555"/>
    </location>
</feature>
<evidence type="ECO:0000256" key="5">
    <source>
        <dbReference type="ARBA" id="ARBA00022777"/>
    </source>
</evidence>
<comment type="catalytic activity">
    <reaction evidence="8">
        <text>L-seryl-[protein] + ATP = O-phospho-L-seryl-[protein] + ADP + H(+)</text>
        <dbReference type="Rhea" id="RHEA:17989"/>
        <dbReference type="Rhea" id="RHEA-COMP:9863"/>
        <dbReference type="Rhea" id="RHEA-COMP:11604"/>
        <dbReference type="ChEBI" id="CHEBI:15378"/>
        <dbReference type="ChEBI" id="CHEBI:29999"/>
        <dbReference type="ChEBI" id="CHEBI:30616"/>
        <dbReference type="ChEBI" id="CHEBI:83421"/>
        <dbReference type="ChEBI" id="CHEBI:456216"/>
        <dbReference type="EC" id="2.7.11.1"/>
    </reaction>
</comment>
<comment type="caution">
    <text evidence="11">The sequence shown here is derived from an EMBL/GenBank/DDBJ whole genome shotgun (WGS) entry which is preliminary data.</text>
</comment>
<keyword evidence="12" id="KW-1185">Reference proteome</keyword>
<dbReference type="GO" id="GO:0005524">
    <property type="term" value="F:ATP binding"/>
    <property type="evidence" value="ECO:0007669"/>
    <property type="project" value="UniProtKB-KW"/>
</dbReference>
<dbReference type="InterPro" id="IPR059179">
    <property type="entry name" value="MLKL-like_MCAfunc"/>
</dbReference>
<gene>
    <name evidence="11" type="ORF">PVAP13_8NG295888</name>
</gene>
<dbReference type="Gene3D" id="1.20.930.20">
    <property type="entry name" value="Adaptor protein Cbl, N-terminal domain"/>
    <property type="match status" value="1"/>
</dbReference>
<keyword evidence="2" id="KW-0723">Serine/threonine-protein kinase</keyword>
<evidence type="ECO:0000256" key="3">
    <source>
        <dbReference type="ARBA" id="ARBA00022679"/>
    </source>
</evidence>
<dbReference type="PANTHER" id="PTHR27006">
    <property type="entry name" value="PROMASTIGOTE SURFACE ANTIGEN PROTEIN PSA"/>
    <property type="match status" value="1"/>
</dbReference>
<dbReference type="GO" id="GO:0007166">
    <property type="term" value="P:cell surface receptor signaling pathway"/>
    <property type="evidence" value="ECO:0007669"/>
    <property type="project" value="InterPro"/>
</dbReference>
<evidence type="ECO:0000256" key="6">
    <source>
        <dbReference type="ARBA" id="ARBA00022840"/>
    </source>
</evidence>
<dbReference type="AlphaFoldDB" id="A0A8T0PLT9"/>
<dbReference type="InterPro" id="IPR011009">
    <property type="entry name" value="Kinase-like_dom_sf"/>
</dbReference>
<evidence type="ECO:0000256" key="1">
    <source>
        <dbReference type="ARBA" id="ARBA00012513"/>
    </source>
</evidence>
<comment type="catalytic activity">
    <reaction evidence="7">
        <text>L-threonyl-[protein] + ATP = O-phospho-L-threonyl-[protein] + ADP + H(+)</text>
        <dbReference type="Rhea" id="RHEA:46608"/>
        <dbReference type="Rhea" id="RHEA-COMP:11060"/>
        <dbReference type="Rhea" id="RHEA-COMP:11605"/>
        <dbReference type="ChEBI" id="CHEBI:15378"/>
        <dbReference type="ChEBI" id="CHEBI:30013"/>
        <dbReference type="ChEBI" id="CHEBI:30616"/>
        <dbReference type="ChEBI" id="CHEBI:61977"/>
        <dbReference type="ChEBI" id="CHEBI:456216"/>
        <dbReference type="EC" id="2.7.11.1"/>
    </reaction>
</comment>
<dbReference type="InterPro" id="IPR054000">
    <property type="entry name" value="MLKL_N"/>
</dbReference>
<dbReference type="Proteomes" id="UP000823388">
    <property type="component" value="Chromosome 8N"/>
</dbReference>
<proteinExistence type="predicted"/>
<keyword evidence="5" id="KW-0418">Kinase</keyword>
<evidence type="ECO:0000256" key="8">
    <source>
        <dbReference type="ARBA" id="ARBA00048679"/>
    </source>
</evidence>
<dbReference type="SUPFAM" id="SSF56112">
    <property type="entry name" value="Protein kinase-like (PK-like)"/>
    <property type="match status" value="1"/>
</dbReference>